<dbReference type="PANTHER" id="PTHR19981">
    <property type="entry name" value="TALIN"/>
    <property type="match status" value="1"/>
</dbReference>
<evidence type="ECO:0000259" key="1">
    <source>
        <dbReference type="Pfam" id="PF21896"/>
    </source>
</evidence>
<dbReference type="Gene3D" id="1.20.1420.10">
    <property type="entry name" value="Talin, central domain"/>
    <property type="match status" value="2"/>
</dbReference>
<feature type="domain" description="Talin IBS2B" evidence="1">
    <location>
        <begin position="140"/>
        <end position="259"/>
    </location>
</feature>
<organism evidence="2 3">
    <name type="scientific">Olpidium bornovanus</name>
    <dbReference type="NCBI Taxonomy" id="278681"/>
    <lineage>
        <taxon>Eukaryota</taxon>
        <taxon>Fungi</taxon>
        <taxon>Fungi incertae sedis</taxon>
        <taxon>Olpidiomycota</taxon>
        <taxon>Olpidiomycotina</taxon>
        <taxon>Olpidiomycetes</taxon>
        <taxon>Olpidiales</taxon>
        <taxon>Olpidiaceae</taxon>
        <taxon>Olpidium</taxon>
    </lineage>
</organism>
<dbReference type="GO" id="GO:0005178">
    <property type="term" value="F:integrin binding"/>
    <property type="evidence" value="ECO:0007669"/>
    <property type="project" value="TreeGrafter"/>
</dbReference>
<sequence>MDPNAPNLKHQLAQSSKHVGDALEQLLQTCSAAAPGQGEANAATRALALAEAKLDAVNDPSTLSLGYANCVADVNESAAAVNAILQATPSAARSADVAKLCGFMTQIAEALQKVADRTVRAAFLIGLADPQTVAAVPGVVDQEKNGRASNDLREACEQLTGPSQLTQQQVLAQASIIAKQTSVLCASCKEYGNLSALTPGAQKQFADFGKQLAMATAGLVASIKTLATQPGPESKEKCAAAAAPLLGAVQALVMFSASPEFAPKPSAVTAATQVLQQQLVEESRSSLVTGRDLVGTLRSMCSNPRSPQYQALLAAQAKSIGDSLRSLV</sequence>
<dbReference type="Pfam" id="PF21896">
    <property type="entry name" value="Talin_IBS2B"/>
    <property type="match status" value="1"/>
</dbReference>
<name>A0A8H7ZXR0_9FUNG</name>
<evidence type="ECO:0000313" key="3">
    <source>
        <dbReference type="Proteomes" id="UP000673691"/>
    </source>
</evidence>
<accession>A0A8H7ZXR0</accession>
<dbReference type="OrthoDB" id="10262320at2759"/>
<dbReference type="InterPro" id="IPR054082">
    <property type="entry name" value="Talin_IBS2B"/>
</dbReference>
<evidence type="ECO:0000313" key="2">
    <source>
        <dbReference type="EMBL" id="KAG5461473.1"/>
    </source>
</evidence>
<feature type="non-terminal residue" evidence="2">
    <location>
        <position position="328"/>
    </location>
</feature>
<dbReference type="GO" id="GO:0005737">
    <property type="term" value="C:cytoplasm"/>
    <property type="evidence" value="ECO:0007669"/>
    <property type="project" value="TreeGrafter"/>
</dbReference>
<proteinExistence type="predicted"/>
<dbReference type="GO" id="GO:0005886">
    <property type="term" value="C:plasma membrane"/>
    <property type="evidence" value="ECO:0007669"/>
    <property type="project" value="TreeGrafter"/>
</dbReference>
<reference evidence="2 3" key="1">
    <citation type="journal article" name="Sci. Rep.">
        <title>Genome-scale phylogenetic analyses confirm Olpidium as the closest living zoosporic fungus to the non-flagellated, terrestrial fungi.</title>
        <authorList>
            <person name="Chang Y."/>
            <person name="Rochon D."/>
            <person name="Sekimoto S."/>
            <person name="Wang Y."/>
            <person name="Chovatia M."/>
            <person name="Sandor L."/>
            <person name="Salamov A."/>
            <person name="Grigoriev I.V."/>
            <person name="Stajich J.E."/>
            <person name="Spatafora J.W."/>
        </authorList>
    </citation>
    <scope>NUCLEOTIDE SEQUENCE [LARGE SCALE GENOMIC DNA]</scope>
    <source>
        <strain evidence="2">S191</strain>
    </source>
</reference>
<dbReference type="AlphaFoldDB" id="A0A8H7ZXR0"/>
<dbReference type="GO" id="GO:0030036">
    <property type="term" value="P:actin cytoskeleton organization"/>
    <property type="evidence" value="ECO:0007669"/>
    <property type="project" value="TreeGrafter"/>
</dbReference>
<protein>
    <recommendedName>
        <fullName evidence="1">Talin IBS2B domain-containing protein</fullName>
    </recommendedName>
</protein>
<dbReference type="GO" id="GO:0098609">
    <property type="term" value="P:cell-cell adhesion"/>
    <property type="evidence" value="ECO:0007669"/>
    <property type="project" value="TreeGrafter"/>
</dbReference>
<gene>
    <name evidence="2" type="ORF">BJ554DRAFT_6326</name>
</gene>
<dbReference type="Gene3D" id="1.20.120.230">
    <property type="entry name" value="Alpha-catenin/vinculin-like"/>
    <property type="match status" value="1"/>
</dbReference>
<dbReference type="Proteomes" id="UP000673691">
    <property type="component" value="Unassembled WGS sequence"/>
</dbReference>
<keyword evidence="3" id="KW-1185">Reference proteome</keyword>
<comment type="caution">
    <text evidence="2">The sequence shown here is derived from an EMBL/GenBank/DDBJ whole genome shotgun (WGS) entry which is preliminary data.</text>
</comment>
<dbReference type="PANTHER" id="PTHR19981:SF1">
    <property type="entry name" value="RHEA, ISOFORM B"/>
    <property type="match status" value="1"/>
</dbReference>
<dbReference type="EMBL" id="JAEFCI010003598">
    <property type="protein sequence ID" value="KAG5461473.1"/>
    <property type="molecule type" value="Genomic_DNA"/>
</dbReference>